<evidence type="ECO:0000313" key="3">
    <source>
        <dbReference type="Proteomes" id="UP000729402"/>
    </source>
</evidence>
<keyword evidence="3" id="KW-1185">Reference proteome</keyword>
<dbReference type="Proteomes" id="UP000729402">
    <property type="component" value="Unassembled WGS sequence"/>
</dbReference>
<protein>
    <submittedName>
        <fullName evidence="2">Uncharacterized protein</fullName>
    </submittedName>
</protein>
<reference evidence="2" key="2">
    <citation type="submission" date="2021-02" db="EMBL/GenBank/DDBJ databases">
        <authorList>
            <person name="Kimball J.A."/>
            <person name="Haas M.W."/>
            <person name="Macchietto M."/>
            <person name="Kono T."/>
            <person name="Duquette J."/>
            <person name="Shao M."/>
        </authorList>
    </citation>
    <scope>NUCLEOTIDE SEQUENCE</scope>
    <source>
        <tissue evidence="2">Fresh leaf tissue</tissue>
    </source>
</reference>
<feature type="region of interest" description="Disordered" evidence="1">
    <location>
        <begin position="1"/>
        <end position="20"/>
    </location>
</feature>
<sequence length="71" mass="7472">MNAISTTTTNSGSETIGMDHKEGADSSIGLLLATLRAEMCMLASSLTLMRRRGASGIEDAWLPFISGSISH</sequence>
<evidence type="ECO:0000256" key="1">
    <source>
        <dbReference type="SAM" id="MobiDB-lite"/>
    </source>
</evidence>
<proteinExistence type="predicted"/>
<accession>A0A8J5RE33</accession>
<evidence type="ECO:0000313" key="2">
    <source>
        <dbReference type="EMBL" id="KAG8044084.1"/>
    </source>
</evidence>
<dbReference type="AlphaFoldDB" id="A0A8J5RE33"/>
<gene>
    <name evidence="2" type="ORF">GUJ93_ZPchr0452g16388</name>
</gene>
<reference evidence="2" key="1">
    <citation type="journal article" date="2021" name="bioRxiv">
        <title>Whole Genome Assembly and Annotation of Northern Wild Rice, Zizania palustris L., Supports a Whole Genome Duplication in the Zizania Genus.</title>
        <authorList>
            <person name="Haas M."/>
            <person name="Kono T."/>
            <person name="Macchietto M."/>
            <person name="Millas R."/>
            <person name="McGilp L."/>
            <person name="Shao M."/>
            <person name="Duquette J."/>
            <person name="Hirsch C.N."/>
            <person name="Kimball J."/>
        </authorList>
    </citation>
    <scope>NUCLEOTIDE SEQUENCE</scope>
    <source>
        <tissue evidence="2">Fresh leaf tissue</tissue>
    </source>
</reference>
<feature type="compositionally biased region" description="Polar residues" evidence="1">
    <location>
        <begin position="1"/>
        <end position="14"/>
    </location>
</feature>
<comment type="caution">
    <text evidence="2">The sequence shown here is derived from an EMBL/GenBank/DDBJ whole genome shotgun (WGS) entry which is preliminary data.</text>
</comment>
<organism evidence="2 3">
    <name type="scientific">Zizania palustris</name>
    <name type="common">Northern wild rice</name>
    <dbReference type="NCBI Taxonomy" id="103762"/>
    <lineage>
        <taxon>Eukaryota</taxon>
        <taxon>Viridiplantae</taxon>
        <taxon>Streptophyta</taxon>
        <taxon>Embryophyta</taxon>
        <taxon>Tracheophyta</taxon>
        <taxon>Spermatophyta</taxon>
        <taxon>Magnoliopsida</taxon>
        <taxon>Liliopsida</taxon>
        <taxon>Poales</taxon>
        <taxon>Poaceae</taxon>
        <taxon>BOP clade</taxon>
        <taxon>Oryzoideae</taxon>
        <taxon>Oryzeae</taxon>
        <taxon>Zizaniinae</taxon>
        <taxon>Zizania</taxon>
    </lineage>
</organism>
<name>A0A8J5RE33_ZIZPA</name>
<dbReference type="EMBL" id="JAAALK010000947">
    <property type="protein sequence ID" value="KAG8044084.1"/>
    <property type="molecule type" value="Genomic_DNA"/>
</dbReference>